<dbReference type="STRING" id="47428.A0A284RGA4"/>
<feature type="compositionally biased region" description="Basic and acidic residues" evidence="2">
    <location>
        <begin position="476"/>
        <end position="490"/>
    </location>
</feature>
<dbReference type="AlphaFoldDB" id="A0A284RGA4"/>
<dbReference type="Proteomes" id="UP000219338">
    <property type="component" value="Unassembled WGS sequence"/>
</dbReference>
<organism evidence="3 4">
    <name type="scientific">Armillaria ostoyae</name>
    <name type="common">Armillaria root rot fungus</name>
    <dbReference type="NCBI Taxonomy" id="47428"/>
    <lineage>
        <taxon>Eukaryota</taxon>
        <taxon>Fungi</taxon>
        <taxon>Dikarya</taxon>
        <taxon>Basidiomycota</taxon>
        <taxon>Agaricomycotina</taxon>
        <taxon>Agaricomycetes</taxon>
        <taxon>Agaricomycetidae</taxon>
        <taxon>Agaricales</taxon>
        <taxon>Marasmiineae</taxon>
        <taxon>Physalacriaceae</taxon>
        <taxon>Armillaria</taxon>
    </lineage>
</organism>
<keyword evidence="1" id="KW-0175">Coiled coil</keyword>
<feature type="region of interest" description="Disordered" evidence="2">
    <location>
        <begin position="470"/>
        <end position="510"/>
    </location>
</feature>
<feature type="compositionally biased region" description="Basic and acidic residues" evidence="2">
    <location>
        <begin position="227"/>
        <end position="240"/>
    </location>
</feature>
<evidence type="ECO:0000256" key="2">
    <source>
        <dbReference type="SAM" id="MobiDB-lite"/>
    </source>
</evidence>
<keyword evidence="4" id="KW-1185">Reference proteome</keyword>
<proteinExistence type="predicted"/>
<evidence type="ECO:0000256" key="1">
    <source>
        <dbReference type="SAM" id="Coils"/>
    </source>
</evidence>
<protein>
    <submittedName>
        <fullName evidence="3">Uncharacterized protein</fullName>
    </submittedName>
</protein>
<reference evidence="4" key="1">
    <citation type="journal article" date="2017" name="Nat. Ecol. Evol.">
        <title>Genome expansion and lineage-specific genetic innovations in the forest pathogenic fungi Armillaria.</title>
        <authorList>
            <person name="Sipos G."/>
            <person name="Prasanna A.N."/>
            <person name="Walter M.C."/>
            <person name="O'Connor E."/>
            <person name="Balint B."/>
            <person name="Krizsan K."/>
            <person name="Kiss B."/>
            <person name="Hess J."/>
            <person name="Varga T."/>
            <person name="Slot J."/>
            <person name="Riley R."/>
            <person name="Boka B."/>
            <person name="Rigling D."/>
            <person name="Barry K."/>
            <person name="Lee J."/>
            <person name="Mihaltcheva S."/>
            <person name="LaButti K."/>
            <person name="Lipzen A."/>
            <person name="Waldron R."/>
            <person name="Moloney N.M."/>
            <person name="Sperisen C."/>
            <person name="Kredics L."/>
            <person name="Vagvoelgyi C."/>
            <person name="Patrignani A."/>
            <person name="Fitzpatrick D."/>
            <person name="Nagy I."/>
            <person name="Doyle S."/>
            <person name="Anderson J.B."/>
            <person name="Grigoriev I.V."/>
            <person name="Gueldener U."/>
            <person name="Muensterkoetter M."/>
            <person name="Nagy L.G."/>
        </authorList>
    </citation>
    <scope>NUCLEOTIDE SEQUENCE [LARGE SCALE GENOMIC DNA]</scope>
    <source>
        <strain evidence="4">C18/9</strain>
    </source>
</reference>
<evidence type="ECO:0000313" key="3">
    <source>
        <dbReference type="EMBL" id="SJL07783.1"/>
    </source>
</evidence>
<dbReference type="EMBL" id="FUEG01000008">
    <property type="protein sequence ID" value="SJL07783.1"/>
    <property type="molecule type" value="Genomic_DNA"/>
</dbReference>
<feature type="region of interest" description="Disordered" evidence="2">
    <location>
        <begin position="629"/>
        <end position="661"/>
    </location>
</feature>
<feature type="compositionally biased region" description="Basic residues" evidence="2">
    <location>
        <begin position="651"/>
        <end position="661"/>
    </location>
</feature>
<feature type="compositionally biased region" description="Basic and acidic residues" evidence="2">
    <location>
        <begin position="498"/>
        <end position="510"/>
    </location>
</feature>
<gene>
    <name evidence="3" type="ORF">ARMOST_11133</name>
</gene>
<sequence>MASEDDDLGRFDNICDIQETRDKAKEIYRLVKSNPNVSSLGTVALAAICAYVASSRLGNGDVQRNLALTASSLATMADFESGVSTVEYALGGGHQGRKSRSSTHGFYDRLIEEHRLTAVSGFLKRSIRKAEDFLVMQAVFDIDNREIKYAIFYWIHAILMPNVRLDHEALLEETGDTGKFDRIVQLLTSRAVHLKEQITAERGEHVSALPSPYPTPSKTPTRPQRRAKPEKLPSHFDANKDTTPTLSLTLKIPRLSADNSSSGSPRRSPVLRTSEASINGAPPELSEDPQEDDNVEKLKIHEQPGESMTEGLEAYERFPNALQGYMRWRLAEGHKLPDAQQLTPEEKIAALTASLEEKEAALSAANANAANLQAELSSLEKDLKTKDSELAVATTTITTLQSEMQKQSFEHQHEFAMLKNKLEDAQYSKKTRQEPLKDLSENAVQTSGEMSGIETTSDQYLEMDAALQLSRSGQKGHQEAEHSRLQRDESFGEELEEFRDRDSHQGDTLKDEIQRLQDENLVITTRYKRKIDALKRQITSERITRQQQDILEYLNITAQRTHLSEAIDGYEPRRDTSKRVLMAVRSHLRALDAIGERRRNIPLKYDKLVEVVTNRYGIKEEDEDEMGDFDLWGVQDGDEGEGLDTAGLEPRHKKRKVASVS</sequence>
<name>A0A284RGA4_ARMOS</name>
<dbReference type="OMA" id="GRFDNIC"/>
<accession>A0A284RGA4</accession>
<feature type="coiled-coil region" evidence="1">
    <location>
        <begin position="348"/>
        <end position="389"/>
    </location>
</feature>
<evidence type="ECO:0000313" key="4">
    <source>
        <dbReference type="Proteomes" id="UP000219338"/>
    </source>
</evidence>
<dbReference type="OrthoDB" id="3358956at2759"/>
<feature type="compositionally biased region" description="Acidic residues" evidence="2">
    <location>
        <begin position="285"/>
        <end position="294"/>
    </location>
</feature>
<feature type="region of interest" description="Disordered" evidence="2">
    <location>
        <begin position="202"/>
        <end position="296"/>
    </location>
</feature>